<evidence type="ECO:0000259" key="2">
    <source>
        <dbReference type="Pfam" id="PF10099"/>
    </source>
</evidence>
<keyword evidence="1" id="KW-0812">Transmembrane</keyword>
<dbReference type="InterPro" id="IPR018764">
    <property type="entry name" value="RskA_C"/>
</dbReference>
<dbReference type="Pfam" id="PF10099">
    <property type="entry name" value="RskA_C"/>
    <property type="match status" value="1"/>
</dbReference>
<dbReference type="AlphaFoldDB" id="G0J744"/>
<evidence type="ECO:0000313" key="3">
    <source>
        <dbReference type="EMBL" id="AEL26935.1"/>
    </source>
</evidence>
<name>G0J744_CYCMS</name>
<dbReference type="eggNOG" id="COG5343">
    <property type="taxonomic scope" value="Bacteria"/>
</dbReference>
<sequence>MDIQAYISSGKLELFVLGDLNETEQQEVLAMAKKYPEINQEILAIEDAMLAIDQASAVSPSPKLKDKIFDTLEIEEKAPIPINSEEVKASSEKLINSKDVTASNPWKTFAVAASVVAVISVGIAIYFANQYFDVEERFAIALQQNAILAEEVQTNQVKLNELNSGMERFITGNFEKILMKGEGFPMQKDAAVDVFWDKESKEVLLSVNQLASLDPNNDYQLWAIGEEGPIGIGLVDPGQKLDLQVMDIASDAQAFAITIEPKGGSKSPTLEKLVVLGEVS</sequence>
<dbReference type="HOGENOM" id="CLU_075802_2_0_10"/>
<dbReference type="RefSeq" id="WP_014021225.1">
    <property type="nucleotide sequence ID" value="NC_015914.1"/>
</dbReference>
<dbReference type="OrthoDB" id="1420916at2"/>
<protein>
    <submittedName>
        <fullName evidence="3">Anti-sigma-K factor RskA</fullName>
    </submittedName>
</protein>
<dbReference type="PANTHER" id="PTHR37461">
    <property type="entry name" value="ANTI-SIGMA-K FACTOR RSKA"/>
    <property type="match status" value="1"/>
</dbReference>
<dbReference type="STRING" id="880070.Cycma_3207"/>
<dbReference type="Proteomes" id="UP000001635">
    <property type="component" value="Chromosome"/>
</dbReference>
<dbReference type="EMBL" id="CP002955">
    <property type="protein sequence ID" value="AEL26935.1"/>
    <property type="molecule type" value="Genomic_DNA"/>
</dbReference>
<dbReference type="PANTHER" id="PTHR37461:SF1">
    <property type="entry name" value="ANTI-SIGMA-K FACTOR RSKA"/>
    <property type="match status" value="1"/>
</dbReference>
<feature type="domain" description="Anti-sigma K factor RskA C-terminal" evidence="2">
    <location>
        <begin position="110"/>
        <end position="269"/>
    </location>
</feature>
<gene>
    <name evidence="3" type="ordered locus">Cycma_3207</name>
</gene>
<reference evidence="4" key="1">
    <citation type="submission" date="2011-07" db="EMBL/GenBank/DDBJ databases">
        <title>The complete genome of Cyclobacterium marinum DSM 745.</title>
        <authorList>
            <person name="Lucas S."/>
            <person name="Han J."/>
            <person name="Lapidus A."/>
            <person name="Bruce D."/>
            <person name="Goodwin L."/>
            <person name="Pitluck S."/>
            <person name="Peters L."/>
            <person name="Kyrpides N."/>
            <person name="Mavromatis K."/>
            <person name="Ivanova N."/>
            <person name="Ovchinnikova G."/>
            <person name="Chertkov O."/>
            <person name="Detter J.C."/>
            <person name="Tapia R."/>
            <person name="Han C."/>
            <person name="Land M."/>
            <person name="Hauser L."/>
            <person name="Markowitz V."/>
            <person name="Cheng J.-F."/>
            <person name="Hugenholtz P."/>
            <person name="Woyke T."/>
            <person name="Wu D."/>
            <person name="Tindall B."/>
            <person name="Schuetze A."/>
            <person name="Brambilla E."/>
            <person name="Klenk H.-P."/>
            <person name="Eisen J.A."/>
        </authorList>
    </citation>
    <scope>NUCLEOTIDE SEQUENCE [LARGE SCALE GENOMIC DNA]</scope>
    <source>
        <strain evidence="4">ATCC 25205 / DSM 745 / LMG 13164 / NCIMB 1802</strain>
    </source>
</reference>
<feature type="transmembrane region" description="Helical" evidence="1">
    <location>
        <begin position="109"/>
        <end position="128"/>
    </location>
</feature>
<organism evidence="3 4">
    <name type="scientific">Cyclobacterium marinum (strain ATCC 25205 / DSM 745 / LMG 13164 / NCIMB 1802)</name>
    <name type="common">Flectobacillus marinus</name>
    <dbReference type="NCBI Taxonomy" id="880070"/>
    <lineage>
        <taxon>Bacteria</taxon>
        <taxon>Pseudomonadati</taxon>
        <taxon>Bacteroidota</taxon>
        <taxon>Cytophagia</taxon>
        <taxon>Cytophagales</taxon>
        <taxon>Cyclobacteriaceae</taxon>
        <taxon>Cyclobacterium</taxon>
    </lineage>
</organism>
<dbReference type="GO" id="GO:0005886">
    <property type="term" value="C:plasma membrane"/>
    <property type="evidence" value="ECO:0007669"/>
    <property type="project" value="InterPro"/>
</dbReference>
<evidence type="ECO:0000313" key="4">
    <source>
        <dbReference type="Proteomes" id="UP000001635"/>
    </source>
</evidence>
<keyword evidence="1" id="KW-0472">Membrane</keyword>
<keyword evidence="4" id="KW-1185">Reference proteome</keyword>
<dbReference type="KEGG" id="cmr:Cycma_3207"/>
<accession>G0J744</accession>
<dbReference type="GO" id="GO:0006417">
    <property type="term" value="P:regulation of translation"/>
    <property type="evidence" value="ECO:0007669"/>
    <property type="project" value="TreeGrafter"/>
</dbReference>
<dbReference type="GO" id="GO:0016989">
    <property type="term" value="F:sigma factor antagonist activity"/>
    <property type="evidence" value="ECO:0007669"/>
    <property type="project" value="TreeGrafter"/>
</dbReference>
<evidence type="ECO:0000256" key="1">
    <source>
        <dbReference type="SAM" id="Phobius"/>
    </source>
</evidence>
<keyword evidence="1" id="KW-1133">Transmembrane helix</keyword>
<proteinExistence type="predicted"/>
<dbReference type="InterPro" id="IPR051474">
    <property type="entry name" value="Anti-sigma-K/W_factor"/>
</dbReference>